<proteinExistence type="predicted"/>
<name>A0A6C0JFL0_9ZZZZ</name>
<organism evidence="1">
    <name type="scientific">viral metagenome</name>
    <dbReference type="NCBI Taxonomy" id="1070528"/>
    <lineage>
        <taxon>unclassified sequences</taxon>
        <taxon>metagenomes</taxon>
        <taxon>organismal metagenomes</taxon>
    </lineage>
</organism>
<dbReference type="EMBL" id="MN740383">
    <property type="protein sequence ID" value="QHU03566.1"/>
    <property type="molecule type" value="Genomic_DNA"/>
</dbReference>
<evidence type="ECO:0000313" key="1">
    <source>
        <dbReference type="EMBL" id="QHU03566.1"/>
    </source>
</evidence>
<accession>A0A6C0JFL0</accession>
<sequence length="139" mass="16952">MVWSQYVYEATAYNDVVGGSDDDEYNDDTPLNIEDWEVQYSDELRYMWNMIDTLTYDAQMNHSGKFCDFVEFCSTEHMPHPERTIWEYEEQTGWYEERLSHIWRNLRRAINENGLHEEMMRGATFNNFTHFVKNYMHIY</sequence>
<dbReference type="AlphaFoldDB" id="A0A6C0JFL0"/>
<reference evidence="1" key="1">
    <citation type="journal article" date="2020" name="Nature">
        <title>Giant virus diversity and host interactions through global metagenomics.</title>
        <authorList>
            <person name="Schulz F."/>
            <person name="Roux S."/>
            <person name="Paez-Espino D."/>
            <person name="Jungbluth S."/>
            <person name="Walsh D.A."/>
            <person name="Denef V.J."/>
            <person name="McMahon K.D."/>
            <person name="Konstantinidis K.T."/>
            <person name="Eloe-Fadrosh E.A."/>
            <person name="Kyrpides N.C."/>
            <person name="Woyke T."/>
        </authorList>
    </citation>
    <scope>NUCLEOTIDE SEQUENCE</scope>
    <source>
        <strain evidence="1">GVMAG-M-3300027206-1</strain>
    </source>
</reference>
<protein>
    <submittedName>
        <fullName evidence="1">Uncharacterized protein</fullName>
    </submittedName>
</protein>